<dbReference type="InterPro" id="IPR012340">
    <property type="entry name" value="NA-bd_OB-fold"/>
</dbReference>
<protein>
    <submittedName>
        <fullName evidence="2">Uncharacterized protein isoform X2</fullName>
    </submittedName>
</protein>
<reference evidence="2" key="1">
    <citation type="submission" date="2025-08" db="UniProtKB">
        <authorList>
            <consortium name="RefSeq"/>
        </authorList>
    </citation>
    <scope>IDENTIFICATION</scope>
    <source>
        <tissue evidence="2">Leaves</tissue>
    </source>
</reference>
<evidence type="ECO:0000313" key="2">
    <source>
        <dbReference type="RefSeq" id="XP_071908339.1"/>
    </source>
</evidence>
<evidence type="ECO:0000313" key="1">
    <source>
        <dbReference type="Proteomes" id="UP001652660"/>
    </source>
</evidence>
<dbReference type="GeneID" id="140008313"/>
<dbReference type="SUPFAM" id="SSF50249">
    <property type="entry name" value="Nucleic acid-binding proteins"/>
    <property type="match status" value="1"/>
</dbReference>
<dbReference type="RefSeq" id="XP_071908339.1">
    <property type="nucleotide sequence ID" value="XM_072052238.1"/>
</dbReference>
<proteinExistence type="predicted"/>
<keyword evidence="1" id="KW-1185">Reference proteome</keyword>
<accession>A0ABM4UM33</accession>
<dbReference type="Proteomes" id="UP001652660">
    <property type="component" value="Chromosome 6c"/>
</dbReference>
<sequence length="264" mass="30106">MASPCEICTSLNMLSRVFMHRKEDRFCCLRAAAYFSCCGKRFFLSTGCCLFFLLRQKVFSVCELLPFFLTASKGFACCDLLLIFLAAAKADETPRDVDEIKEFQQGRWVSAPEALWRIYAFRLNEMTPAVYSLQNTMATILPTNDVEVGMEKWTAKVTVQEKQQVTSSLSTPIKKQKFIFIDSEGSKVEGIVFNADIPIMSSRIEVYKKYLISNAQVKKIPDDFKTTEIAKQWIITSRTIIEEIVDEEDVIAANFTYTTFKDLA</sequence>
<name>A0ABM4UM33_COFAR</name>
<organism evidence="1 2">
    <name type="scientific">Coffea arabica</name>
    <name type="common">Arabian coffee</name>
    <dbReference type="NCBI Taxonomy" id="13443"/>
    <lineage>
        <taxon>Eukaryota</taxon>
        <taxon>Viridiplantae</taxon>
        <taxon>Streptophyta</taxon>
        <taxon>Embryophyta</taxon>
        <taxon>Tracheophyta</taxon>
        <taxon>Spermatophyta</taxon>
        <taxon>Magnoliopsida</taxon>
        <taxon>eudicotyledons</taxon>
        <taxon>Gunneridae</taxon>
        <taxon>Pentapetalae</taxon>
        <taxon>asterids</taxon>
        <taxon>lamiids</taxon>
        <taxon>Gentianales</taxon>
        <taxon>Rubiaceae</taxon>
        <taxon>Ixoroideae</taxon>
        <taxon>Gardenieae complex</taxon>
        <taxon>Bertiereae - Coffeeae clade</taxon>
        <taxon>Coffeeae</taxon>
        <taxon>Coffea</taxon>
    </lineage>
</organism>
<dbReference type="Gene3D" id="2.40.50.140">
    <property type="entry name" value="Nucleic acid-binding proteins"/>
    <property type="match status" value="1"/>
</dbReference>
<gene>
    <name evidence="2" type="primary">LOC140008313</name>
</gene>